<keyword evidence="2" id="KW-0521">NADP</keyword>
<comment type="similarity">
    <text evidence="1">Belongs to the short-chain dehydrogenases/reductases (SDR) family.</text>
</comment>
<proteinExistence type="inferred from homology"/>
<dbReference type="Gene3D" id="3.40.50.720">
    <property type="entry name" value="NAD(P)-binding Rossmann-like Domain"/>
    <property type="match status" value="1"/>
</dbReference>
<feature type="signal peptide" evidence="4">
    <location>
        <begin position="1"/>
        <end position="17"/>
    </location>
</feature>
<dbReference type="Proteomes" id="UP000663841">
    <property type="component" value="Unassembled WGS sequence"/>
</dbReference>
<feature type="chain" id="PRO_5034226827" evidence="4">
    <location>
        <begin position="18"/>
        <end position="461"/>
    </location>
</feature>
<reference evidence="5" key="1">
    <citation type="submission" date="2021-01" db="EMBL/GenBank/DDBJ databases">
        <authorList>
            <person name="Kaushik A."/>
        </authorList>
    </citation>
    <scope>NUCLEOTIDE SEQUENCE</scope>
    <source>
        <strain evidence="5">AG3-T5</strain>
    </source>
</reference>
<dbReference type="SUPFAM" id="SSF51735">
    <property type="entry name" value="NAD(P)-binding Rossmann-fold domains"/>
    <property type="match status" value="1"/>
</dbReference>
<dbReference type="InterPro" id="IPR002347">
    <property type="entry name" value="SDR_fam"/>
</dbReference>
<protein>
    <submittedName>
        <fullName evidence="5">Uncharacterized protein</fullName>
    </submittedName>
</protein>
<accession>A0A8H3BX27</accession>
<dbReference type="InterPro" id="IPR036291">
    <property type="entry name" value="NAD(P)-bd_dom_sf"/>
</dbReference>
<evidence type="ECO:0000313" key="5">
    <source>
        <dbReference type="EMBL" id="CAE6465942.1"/>
    </source>
</evidence>
<evidence type="ECO:0000256" key="4">
    <source>
        <dbReference type="SAM" id="SignalP"/>
    </source>
</evidence>
<comment type="caution">
    <text evidence="5">The sequence shown here is derived from an EMBL/GenBank/DDBJ whole genome shotgun (WGS) entry which is preliminary data.</text>
</comment>
<dbReference type="GO" id="GO:0016491">
    <property type="term" value="F:oxidoreductase activity"/>
    <property type="evidence" value="ECO:0007669"/>
    <property type="project" value="UniProtKB-KW"/>
</dbReference>
<dbReference type="EMBL" id="CAJMWW010000314">
    <property type="protein sequence ID" value="CAE6465942.1"/>
    <property type="molecule type" value="Genomic_DNA"/>
</dbReference>
<gene>
    <name evidence="5" type="ORF">RDB_LOCUS164697</name>
</gene>
<sequence length="461" mass="50502">MRFSSLGLLSLATSVLCAPSLSLRDEDWKTALGWNGQTTTPAQLDPSNVVRPTPGKPAAAAISGGVYYCTEADFKGKCLFVSGFTENQCVNFGNEFNDQVTSFGPDKGLACLLYSDWNCAGTNPGGWMVNPVMGALSSRTAATAQPNLSGRVLMVTGANRGIGFETAKQLYKLGGTVYLGVRSEDNARQAIERIRADVTRSDGQLKWLPLDLSTVGQARESAEAFLKLEDRLDVLINNACLGDAPYGLNEDGIEKMMAINHVGHYVLTTTLLDLMKQTSSERGSDVRIVNVSSTVHNAWGKRTQISFSDPLDLSKPFPPKNPNTWSHTIARYSRTKLANLLFTQELQRRLDDENSDIIAVSVHPGYVATDAARESMAKMPILGWMSNFLAKFFLIDEAAGARNSVYAASNPVIRSDPERHRGRFMIPVGKITRPSALAQNQDLARDLWTLTEKLVYQRMNP</sequence>
<keyword evidence="4" id="KW-0732">Signal</keyword>
<dbReference type="PRINTS" id="PR00081">
    <property type="entry name" value="GDHRDH"/>
</dbReference>
<dbReference type="PANTHER" id="PTHR24320:SF282">
    <property type="entry name" value="WW DOMAIN-CONTAINING OXIDOREDUCTASE"/>
    <property type="match status" value="1"/>
</dbReference>
<organism evidence="5 6">
    <name type="scientific">Rhizoctonia solani</name>
    <dbReference type="NCBI Taxonomy" id="456999"/>
    <lineage>
        <taxon>Eukaryota</taxon>
        <taxon>Fungi</taxon>
        <taxon>Dikarya</taxon>
        <taxon>Basidiomycota</taxon>
        <taxon>Agaricomycotina</taxon>
        <taxon>Agaricomycetes</taxon>
        <taxon>Cantharellales</taxon>
        <taxon>Ceratobasidiaceae</taxon>
        <taxon>Rhizoctonia</taxon>
    </lineage>
</organism>
<dbReference type="AlphaFoldDB" id="A0A8H3BX27"/>
<keyword evidence="3" id="KW-0560">Oxidoreductase</keyword>
<name>A0A8H3BX27_9AGAM</name>
<evidence type="ECO:0000313" key="6">
    <source>
        <dbReference type="Proteomes" id="UP000663841"/>
    </source>
</evidence>
<evidence type="ECO:0000256" key="3">
    <source>
        <dbReference type="ARBA" id="ARBA00023002"/>
    </source>
</evidence>
<dbReference type="Pfam" id="PF00106">
    <property type="entry name" value="adh_short"/>
    <property type="match status" value="1"/>
</dbReference>
<evidence type="ECO:0000256" key="2">
    <source>
        <dbReference type="ARBA" id="ARBA00022857"/>
    </source>
</evidence>
<evidence type="ECO:0000256" key="1">
    <source>
        <dbReference type="ARBA" id="ARBA00006484"/>
    </source>
</evidence>
<dbReference type="PANTHER" id="PTHR24320">
    <property type="entry name" value="RETINOL DEHYDROGENASE"/>
    <property type="match status" value="1"/>
</dbReference>